<evidence type="ECO:0000313" key="2">
    <source>
        <dbReference type="Proteomes" id="UP000251513"/>
    </source>
</evidence>
<protein>
    <submittedName>
        <fullName evidence="1">Uncharacterized protein</fullName>
    </submittedName>
</protein>
<evidence type="ECO:0000313" key="1">
    <source>
        <dbReference type="EMBL" id="PUE90756.1"/>
    </source>
</evidence>
<gene>
    <name evidence="1" type="ORF">C7T86_19765</name>
</gene>
<dbReference type="AlphaFoldDB" id="A0AA45BTM5"/>
<dbReference type="EMBL" id="PYJH01000056">
    <property type="protein sequence ID" value="PUE90756.1"/>
    <property type="molecule type" value="Genomic_DNA"/>
</dbReference>
<comment type="caution">
    <text evidence="1">The sequence shown here is derived from an EMBL/GenBank/DDBJ whole genome shotgun (WGS) entry which is preliminary data.</text>
</comment>
<proteinExistence type="predicted"/>
<sequence length="66" mass="7142">MALAVMGWERIACRCAAASGVAVRRTLAAECCLAPSRFYITQGRSPQRYLCRRQVATLAAARVAVV</sequence>
<dbReference type="Proteomes" id="UP000251513">
    <property type="component" value="Unassembled WGS sequence"/>
</dbReference>
<organism evidence="1 2">
    <name type="scientific">Xanthomonas campestris pv. malvacearum</name>
    <dbReference type="NCBI Taxonomy" id="86040"/>
    <lineage>
        <taxon>Bacteria</taxon>
        <taxon>Pseudomonadati</taxon>
        <taxon>Pseudomonadota</taxon>
        <taxon>Gammaproteobacteria</taxon>
        <taxon>Lysobacterales</taxon>
        <taxon>Lysobacteraceae</taxon>
        <taxon>Xanthomonas</taxon>
    </lineage>
</organism>
<name>A0AA45BTM5_XANCM</name>
<accession>A0AA45BTM5</accession>
<reference evidence="1 2" key="1">
    <citation type="submission" date="2018-03" db="EMBL/GenBank/DDBJ databases">
        <title>Sequencing of reference strains of Xanthomonas.</title>
        <authorList>
            <person name="Studholme D.J."/>
            <person name="Vicente J."/>
            <person name="Sarris P."/>
        </authorList>
    </citation>
    <scope>NUCLEOTIDE SEQUENCE [LARGE SCALE GENOMIC DNA]</scope>
    <source>
        <strain evidence="1 2">WHRI 5232</strain>
    </source>
</reference>